<dbReference type="GO" id="GO:0001525">
    <property type="term" value="P:angiogenesis"/>
    <property type="evidence" value="ECO:0007669"/>
    <property type="project" value="UniProtKB-KW"/>
</dbReference>
<keyword evidence="9 16" id="KW-0297">G-protein coupled receptor</keyword>
<sequence>MLGNGLVVLVMLTNKQKMQSTDVFIFHLALADMLLVSTLPFWAAQETFGWVFGEALCKIVASLFKINFYAGTFLLACISIDRYLSIVYAVQIYKKNKKNNIHWSCFVVWTVCILMCIPDAMYYSVTFESRINMSTCDPLYPEGQSKSWKVTTTLLFQIFIFLLPLIFMVFCYSHIIITLLKSQGFKKQRAMRLIIAVVVAFFLCWSPYNIVASIDMLTLLEIIGECTIVSNIDFAISVTSCICYLHCCLNPILYAFIGAKFKNNLLELISKNGLCPQFVAKHIKRRQTSTKSFTSSGDTTMSGIY</sequence>
<dbReference type="GO" id="GO:0016494">
    <property type="term" value="F:C-X-C chemokine receptor activity"/>
    <property type="evidence" value="ECO:0007669"/>
    <property type="project" value="InterPro"/>
</dbReference>
<name>A0AAV7B562_ENGPU</name>
<dbReference type="PRINTS" id="PR00657">
    <property type="entry name" value="CCCHEMOKINER"/>
</dbReference>
<dbReference type="GO" id="GO:0006955">
    <property type="term" value="P:immune response"/>
    <property type="evidence" value="ECO:0007669"/>
    <property type="project" value="TreeGrafter"/>
</dbReference>
<evidence type="ECO:0000256" key="14">
    <source>
        <dbReference type="ARBA" id="ARBA00023224"/>
    </source>
</evidence>
<gene>
    <name evidence="19" type="ORF">GDO81_013738</name>
</gene>
<keyword evidence="14 16" id="KW-0807">Transducer</keyword>
<keyword evidence="6" id="KW-0037">Angiogenesis</keyword>
<keyword evidence="12 16" id="KW-0675">Receptor</keyword>
<comment type="similarity">
    <text evidence="16">Belongs to the G-protein coupled receptor 1 family.</text>
</comment>
<evidence type="ECO:0000256" key="11">
    <source>
        <dbReference type="ARBA" id="ARBA00023157"/>
    </source>
</evidence>
<accession>A0AAV7B562</accession>
<keyword evidence="13" id="KW-0325">Glycoprotein</keyword>
<feature type="transmembrane region" description="Helical" evidence="17">
    <location>
        <begin position="68"/>
        <end position="89"/>
    </location>
</feature>
<dbReference type="GO" id="GO:0006954">
    <property type="term" value="P:inflammatory response"/>
    <property type="evidence" value="ECO:0007669"/>
    <property type="project" value="InterPro"/>
</dbReference>
<dbReference type="Gene3D" id="1.20.1070.10">
    <property type="entry name" value="Rhodopsin 7-helix transmembrane proteins"/>
    <property type="match status" value="1"/>
</dbReference>
<evidence type="ECO:0000259" key="18">
    <source>
        <dbReference type="PROSITE" id="PS50262"/>
    </source>
</evidence>
<keyword evidence="5" id="KW-0765">Sulfation</keyword>
<evidence type="ECO:0000313" key="19">
    <source>
        <dbReference type="EMBL" id="KAG8567667.1"/>
    </source>
</evidence>
<dbReference type="PRINTS" id="PR01532">
    <property type="entry name" value="CXCCHMKINER3"/>
</dbReference>
<dbReference type="GO" id="GO:0019957">
    <property type="term" value="F:C-C chemokine binding"/>
    <property type="evidence" value="ECO:0007669"/>
    <property type="project" value="TreeGrafter"/>
</dbReference>
<dbReference type="GO" id="GO:0016493">
    <property type="term" value="F:C-C chemokine receptor activity"/>
    <property type="evidence" value="ECO:0007669"/>
    <property type="project" value="TreeGrafter"/>
</dbReference>
<evidence type="ECO:0000256" key="6">
    <source>
        <dbReference type="ARBA" id="ARBA00022657"/>
    </source>
</evidence>
<dbReference type="GO" id="GO:0009897">
    <property type="term" value="C:external side of plasma membrane"/>
    <property type="evidence" value="ECO:0007669"/>
    <property type="project" value="TreeGrafter"/>
</dbReference>
<feature type="transmembrane region" description="Helical" evidence="17">
    <location>
        <begin position="101"/>
        <end position="123"/>
    </location>
</feature>
<keyword evidence="3" id="KW-1003">Cell membrane</keyword>
<keyword evidence="11" id="KW-1015">Disulfide bond</keyword>
<evidence type="ECO:0000256" key="13">
    <source>
        <dbReference type="ARBA" id="ARBA00023180"/>
    </source>
</evidence>
<dbReference type="PANTHER" id="PTHR10489">
    <property type="entry name" value="CELL ADHESION MOLECULE"/>
    <property type="match status" value="1"/>
</dbReference>
<dbReference type="Pfam" id="PF00001">
    <property type="entry name" value="7tm_1"/>
    <property type="match status" value="1"/>
</dbReference>
<dbReference type="InterPro" id="IPR000355">
    <property type="entry name" value="Chemokine_rcpt"/>
</dbReference>
<dbReference type="SUPFAM" id="SSF81321">
    <property type="entry name" value="Family A G protein-coupled receptor-like"/>
    <property type="match status" value="1"/>
</dbReference>
<dbReference type="InterPro" id="IPR000276">
    <property type="entry name" value="GPCR_Rhodpsn"/>
</dbReference>
<evidence type="ECO:0000256" key="15">
    <source>
        <dbReference type="ARBA" id="ARBA00030908"/>
    </source>
</evidence>
<dbReference type="AlphaFoldDB" id="A0AAV7B562"/>
<evidence type="ECO:0000256" key="1">
    <source>
        <dbReference type="ARBA" id="ARBA00004651"/>
    </source>
</evidence>
<dbReference type="PRINTS" id="PR00237">
    <property type="entry name" value="GPCRRHODOPSN"/>
</dbReference>
<dbReference type="InterPro" id="IPR017452">
    <property type="entry name" value="GPCR_Rhodpsn_7TM"/>
</dbReference>
<organism evidence="19 20">
    <name type="scientific">Engystomops pustulosus</name>
    <name type="common">Tungara frog</name>
    <name type="synonym">Physalaemus pustulosus</name>
    <dbReference type="NCBI Taxonomy" id="76066"/>
    <lineage>
        <taxon>Eukaryota</taxon>
        <taxon>Metazoa</taxon>
        <taxon>Chordata</taxon>
        <taxon>Craniata</taxon>
        <taxon>Vertebrata</taxon>
        <taxon>Euteleostomi</taxon>
        <taxon>Amphibia</taxon>
        <taxon>Batrachia</taxon>
        <taxon>Anura</taxon>
        <taxon>Neobatrachia</taxon>
        <taxon>Hyloidea</taxon>
        <taxon>Leptodactylidae</taxon>
        <taxon>Leiuperinae</taxon>
        <taxon>Engystomops</taxon>
    </lineage>
</organism>
<dbReference type="EMBL" id="WNYA01000006">
    <property type="protein sequence ID" value="KAG8567667.1"/>
    <property type="molecule type" value="Genomic_DNA"/>
</dbReference>
<proteinExistence type="inferred from homology"/>
<evidence type="ECO:0000256" key="10">
    <source>
        <dbReference type="ARBA" id="ARBA00023136"/>
    </source>
</evidence>
<evidence type="ECO:0000313" key="20">
    <source>
        <dbReference type="Proteomes" id="UP000824782"/>
    </source>
</evidence>
<feature type="transmembrane region" description="Helical" evidence="17">
    <location>
        <begin position="234"/>
        <end position="257"/>
    </location>
</feature>
<evidence type="ECO:0000256" key="8">
    <source>
        <dbReference type="ARBA" id="ARBA00022989"/>
    </source>
</evidence>
<keyword evidence="7 16" id="KW-0812">Transmembrane</keyword>
<feature type="transmembrane region" description="Helical" evidence="17">
    <location>
        <begin position="154"/>
        <end position="180"/>
    </location>
</feature>
<feature type="transmembrane region" description="Helical" evidence="17">
    <location>
        <begin position="192"/>
        <end position="214"/>
    </location>
</feature>
<evidence type="ECO:0000256" key="2">
    <source>
        <dbReference type="ARBA" id="ARBA00020038"/>
    </source>
</evidence>
<feature type="domain" description="G-protein coupled receptors family 1 profile" evidence="18">
    <location>
        <begin position="3"/>
        <end position="254"/>
    </location>
</feature>
<evidence type="ECO:0000256" key="17">
    <source>
        <dbReference type="SAM" id="Phobius"/>
    </source>
</evidence>
<dbReference type="GO" id="GO:0007204">
    <property type="term" value="P:positive regulation of cytosolic calcium ion concentration"/>
    <property type="evidence" value="ECO:0007669"/>
    <property type="project" value="TreeGrafter"/>
</dbReference>
<dbReference type="PROSITE" id="PS00237">
    <property type="entry name" value="G_PROTEIN_RECEP_F1_1"/>
    <property type="match status" value="1"/>
</dbReference>
<keyword evidence="10 17" id="KW-0472">Membrane</keyword>
<reference evidence="19" key="1">
    <citation type="thesis" date="2020" institute="ProQuest LLC" country="789 East Eisenhower Parkway, Ann Arbor, MI, USA">
        <title>Comparative Genomics and Chromosome Evolution.</title>
        <authorList>
            <person name="Mudd A.B."/>
        </authorList>
    </citation>
    <scope>NUCLEOTIDE SEQUENCE</scope>
    <source>
        <strain evidence="19">237g6f4</strain>
        <tissue evidence="19">Blood</tissue>
    </source>
</reference>
<keyword evidence="8 17" id="KW-1133">Transmembrane helix</keyword>
<dbReference type="GO" id="GO:0060326">
    <property type="term" value="P:cell chemotaxis"/>
    <property type="evidence" value="ECO:0007669"/>
    <property type="project" value="TreeGrafter"/>
</dbReference>
<dbReference type="InterPro" id="IPR004070">
    <property type="entry name" value="Chemokine_CXCR3"/>
</dbReference>
<dbReference type="PROSITE" id="PS50262">
    <property type="entry name" value="G_PROTEIN_RECEP_F1_2"/>
    <property type="match status" value="1"/>
</dbReference>
<evidence type="ECO:0000256" key="16">
    <source>
        <dbReference type="RuleBase" id="RU000688"/>
    </source>
</evidence>
<evidence type="ECO:0000256" key="7">
    <source>
        <dbReference type="ARBA" id="ARBA00022692"/>
    </source>
</evidence>
<comment type="caution">
    <text evidence="19">The sequence shown here is derived from an EMBL/GenBank/DDBJ whole genome shotgun (WGS) entry which is preliminary data.</text>
</comment>
<dbReference type="GO" id="GO:0019722">
    <property type="term" value="P:calcium-mediated signaling"/>
    <property type="evidence" value="ECO:0007669"/>
    <property type="project" value="TreeGrafter"/>
</dbReference>
<dbReference type="InterPro" id="IPR050119">
    <property type="entry name" value="CCR1-9-like"/>
</dbReference>
<dbReference type="PANTHER" id="PTHR10489:SF671">
    <property type="entry name" value="C-X-C CHEMOKINE RECEPTOR TYPE 3"/>
    <property type="match status" value="1"/>
</dbReference>
<evidence type="ECO:0000256" key="4">
    <source>
        <dbReference type="ARBA" id="ARBA00022500"/>
    </source>
</evidence>
<evidence type="ECO:0000256" key="5">
    <source>
        <dbReference type="ARBA" id="ARBA00022641"/>
    </source>
</evidence>
<dbReference type="Proteomes" id="UP000824782">
    <property type="component" value="Unassembled WGS sequence"/>
</dbReference>
<protein>
    <recommendedName>
        <fullName evidence="2">C-X-C chemokine receptor type 3</fullName>
    </recommendedName>
    <alternativeName>
        <fullName evidence="15">Interferon-inducible protein 10 receptor</fullName>
    </alternativeName>
</protein>
<keyword evidence="4" id="KW-0145">Chemotaxis</keyword>
<keyword evidence="20" id="KW-1185">Reference proteome</keyword>
<dbReference type="GO" id="GO:0002685">
    <property type="term" value="P:regulation of leukocyte migration"/>
    <property type="evidence" value="ECO:0007669"/>
    <property type="project" value="InterPro"/>
</dbReference>
<evidence type="ECO:0000256" key="3">
    <source>
        <dbReference type="ARBA" id="ARBA00022475"/>
    </source>
</evidence>
<evidence type="ECO:0000256" key="9">
    <source>
        <dbReference type="ARBA" id="ARBA00023040"/>
    </source>
</evidence>
<feature type="transmembrane region" description="Helical" evidence="17">
    <location>
        <begin position="23"/>
        <end position="43"/>
    </location>
</feature>
<comment type="subcellular location">
    <subcellularLocation>
        <location evidence="1">Cell membrane</location>
        <topology evidence="1">Multi-pass membrane protein</topology>
    </subcellularLocation>
</comment>
<evidence type="ECO:0000256" key="12">
    <source>
        <dbReference type="ARBA" id="ARBA00023170"/>
    </source>
</evidence>